<evidence type="ECO:0008006" key="5">
    <source>
        <dbReference type="Google" id="ProtNLM"/>
    </source>
</evidence>
<evidence type="ECO:0000313" key="4">
    <source>
        <dbReference type="Proteomes" id="UP000800094"/>
    </source>
</evidence>
<dbReference type="OrthoDB" id="3438213at2759"/>
<gene>
    <name evidence="3" type="ORF">BU26DRAFT_185090</name>
</gene>
<dbReference type="AlphaFoldDB" id="A0A6A6HT35"/>
<feature type="transmembrane region" description="Helical" evidence="1">
    <location>
        <begin position="138"/>
        <end position="156"/>
    </location>
</feature>
<evidence type="ECO:0000256" key="1">
    <source>
        <dbReference type="SAM" id="Phobius"/>
    </source>
</evidence>
<keyword evidence="1" id="KW-1133">Transmembrane helix</keyword>
<accession>A0A6A6HT35</accession>
<dbReference type="RefSeq" id="XP_033675966.1">
    <property type="nucleotide sequence ID" value="XM_033820444.1"/>
</dbReference>
<sequence>MQFFAKLVVLLSACHLAVAATEKPAAQLEVRQTTTTTTGADPCLDYGMTANMSVVGANSSYRSVFLAKSNVGTIYNARMFSAAIAKLPALTANTALNNQCGNLTQVALTEAEKNLTQGIVAQFTTAGLPVGIKAGPEVVVIVAAICAIFSWVWVFSG</sequence>
<feature type="signal peptide" evidence="2">
    <location>
        <begin position="1"/>
        <end position="19"/>
    </location>
</feature>
<name>A0A6A6HT35_9PLEO</name>
<proteinExistence type="predicted"/>
<evidence type="ECO:0000313" key="3">
    <source>
        <dbReference type="EMBL" id="KAF2240962.1"/>
    </source>
</evidence>
<keyword evidence="1" id="KW-0812">Transmembrane</keyword>
<keyword evidence="4" id="KW-1185">Reference proteome</keyword>
<feature type="chain" id="PRO_5025692977" description="Metal tolerance protein 3" evidence="2">
    <location>
        <begin position="20"/>
        <end position="157"/>
    </location>
</feature>
<reference evidence="3" key="1">
    <citation type="journal article" date="2020" name="Stud. Mycol.">
        <title>101 Dothideomycetes genomes: a test case for predicting lifestyles and emergence of pathogens.</title>
        <authorList>
            <person name="Haridas S."/>
            <person name="Albert R."/>
            <person name="Binder M."/>
            <person name="Bloem J."/>
            <person name="Labutti K."/>
            <person name="Salamov A."/>
            <person name="Andreopoulos B."/>
            <person name="Baker S."/>
            <person name="Barry K."/>
            <person name="Bills G."/>
            <person name="Bluhm B."/>
            <person name="Cannon C."/>
            <person name="Castanera R."/>
            <person name="Culley D."/>
            <person name="Daum C."/>
            <person name="Ezra D."/>
            <person name="Gonzalez J."/>
            <person name="Henrissat B."/>
            <person name="Kuo A."/>
            <person name="Liang C."/>
            <person name="Lipzen A."/>
            <person name="Lutzoni F."/>
            <person name="Magnuson J."/>
            <person name="Mondo S."/>
            <person name="Nolan M."/>
            <person name="Ohm R."/>
            <person name="Pangilinan J."/>
            <person name="Park H.-J."/>
            <person name="Ramirez L."/>
            <person name="Alfaro M."/>
            <person name="Sun H."/>
            <person name="Tritt A."/>
            <person name="Yoshinaga Y."/>
            <person name="Zwiers L.-H."/>
            <person name="Turgeon B."/>
            <person name="Goodwin S."/>
            <person name="Spatafora J."/>
            <person name="Crous P."/>
            <person name="Grigoriev I."/>
        </authorList>
    </citation>
    <scope>NUCLEOTIDE SEQUENCE</scope>
    <source>
        <strain evidence="3">CBS 122368</strain>
    </source>
</reference>
<organism evidence="3 4">
    <name type="scientific">Trematosphaeria pertusa</name>
    <dbReference type="NCBI Taxonomy" id="390896"/>
    <lineage>
        <taxon>Eukaryota</taxon>
        <taxon>Fungi</taxon>
        <taxon>Dikarya</taxon>
        <taxon>Ascomycota</taxon>
        <taxon>Pezizomycotina</taxon>
        <taxon>Dothideomycetes</taxon>
        <taxon>Pleosporomycetidae</taxon>
        <taxon>Pleosporales</taxon>
        <taxon>Massarineae</taxon>
        <taxon>Trematosphaeriaceae</taxon>
        <taxon>Trematosphaeria</taxon>
    </lineage>
</organism>
<keyword evidence="1" id="KW-0472">Membrane</keyword>
<keyword evidence="2" id="KW-0732">Signal</keyword>
<dbReference type="EMBL" id="ML987214">
    <property type="protein sequence ID" value="KAF2240962.1"/>
    <property type="molecule type" value="Genomic_DNA"/>
</dbReference>
<protein>
    <recommendedName>
        <fullName evidence="5">Metal tolerance protein 3</fullName>
    </recommendedName>
</protein>
<dbReference type="Proteomes" id="UP000800094">
    <property type="component" value="Unassembled WGS sequence"/>
</dbReference>
<evidence type="ECO:0000256" key="2">
    <source>
        <dbReference type="SAM" id="SignalP"/>
    </source>
</evidence>
<dbReference type="GeneID" id="54573774"/>